<proteinExistence type="predicted"/>
<dbReference type="InterPro" id="IPR001969">
    <property type="entry name" value="Aspartic_peptidase_AS"/>
</dbReference>
<evidence type="ECO:0000256" key="1">
    <source>
        <dbReference type="SAM" id="Coils"/>
    </source>
</evidence>
<dbReference type="AlphaFoldDB" id="A0A0N5BB88"/>
<organism evidence="2 3">
    <name type="scientific">Strongyloides papillosus</name>
    <name type="common">Intestinal threadworm</name>
    <dbReference type="NCBI Taxonomy" id="174720"/>
    <lineage>
        <taxon>Eukaryota</taxon>
        <taxon>Metazoa</taxon>
        <taxon>Ecdysozoa</taxon>
        <taxon>Nematoda</taxon>
        <taxon>Chromadorea</taxon>
        <taxon>Rhabditida</taxon>
        <taxon>Tylenchina</taxon>
        <taxon>Panagrolaimomorpha</taxon>
        <taxon>Strongyloidoidea</taxon>
        <taxon>Strongyloididae</taxon>
        <taxon>Strongyloides</taxon>
    </lineage>
</organism>
<dbReference type="STRING" id="174720.A0A0N5BB88"/>
<evidence type="ECO:0000313" key="3">
    <source>
        <dbReference type="WBParaSite" id="SPAL_0000329800.1"/>
    </source>
</evidence>
<dbReference type="WBParaSite" id="SPAL_0000329800.1">
    <property type="protein sequence ID" value="SPAL_0000329800.1"/>
    <property type="gene ID" value="SPAL_0000329800"/>
</dbReference>
<dbReference type="PROSITE" id="PS00141">
    <property type="entry name" value="ASP_PROTEASE"/>
    <property type="match status" value="1"/>
</dbReference>
<protein>
    <submittedName>
        <fullName evidence="3">Peptidase A2 domain-containing protein</fullName>
    </submittedName>
</protein>
<reference evidence="3" key="1">
    <citation type="submission" date="2017-02" db="UniProtKB">
        <authorList>
            <consortium name="WormBaseParasite"/>
        </authorList>
    </citation>
    <scope>IDENTIFICATION</scope>
</reference>
<dbReference type="Proteomes" id="UP000046392">
    <property type="component" value="Unplaced"/>
</dbReference>
<name>A0A0N5BB88_STREA</name>
<keyword evidence="2" id="KW-1185">Reference proteome</keyword>
<keyword evidence="1" id="KW-0175">Coiled coil</keyword>
<dbReference type="InterPro" id="IPR021109">
    <property type="entry name" value="Peptidase_aspartic_dom_sf"/>
</dbReference>
<evidence type="ECO:0000313" key="2">
    <source>
        <dbReference type="Proteomes" id="UP000046392"/>
    </source>
</evidence>
<feature type="coiled-coil region" evidence="1">
    <location>
        <begin position="2"/>
        <end position="57"/>
    </location>
</feature>
<dbReference type="GO" id="GO:0004190">
    <property type="term" value="F:aspartic-type endopeptidase activity"/>
    <property type="evidence" value="ECO:0007669"/>
    <property type="project" value="InterPro"/>
</dbReference>
<dbReference type="CDD" id="cd00303">
    <property type="entry name" value="retropepsin_like"/>
    <property type="match status" value="1"/>
</dbReference>
<dbReference type="Pfam" id="PF13975">
    <property type="entry name" value="gag-asp_proteas"/>
    <property type="match status" value="1"/>
</dbReference>
<sequence>MVANKDQMIQDSNNQITDLQTQVNLQRDNLVVHESTMARLAVNAENLYKEIKEMVHEPEGTACIIKHAMGTRLNTIASEMDTRESLECSREARARATTITRSNDNATSTSSRAVNDIARSIKNVLNEVDLNEVGSEYESFITFLVGVVTTLIGRILREKMGLWLSRRRSNNNNNVIRNNPYDLTGIPVVQSPATRISSTSGRVIVNRNGVVESQINVLSTDTSPSTCSSGWTPNIDVKIKNRKYQALIDTGASLNVIAKRVVDELKLPINDHSVTVTMADGKITSTEGKVTCAVKVMKTEYVIVFNVLPENAVSGTAANVVGKWTIDSAPSFHNESKVNRRIK</sequence>
<dbReference type="SUPFAM" id="SSF50630">
    <property type="entry name" value="Acid proteases"/>
    <property type="match status" value="1"/>
</dbReference>
<accession>A0A0N5BB88</accession>
<dbReference type="Gene3D" id="2.40.70.10">
    <property type="entry name" value="Acid Proteases"/>
    <property type="match status" value="1"/>
</dbReference>
<dbReference type="GO" id="GO:0006508">
    <property type="term" value="P:proteolysis"/>
    <property type="evidence" value="ECO:0007669"/>
    <property type="project" value="InterPro"/>
</dbReference>